<evidence type="ECO:0000313" key="16">
    <source>
        <dbReference type="Proteomes" id="UP000473885"/>
    </source>
</evidence>
<feature type="binding site" evidence="13">
    <location>
        <position position="283"/>
    </location>
    <ligand>
        <name>S-adenosyl-L-methionine</name>
        <dbReference type="ChEBI" id="CHEBI:59789"/>
    </ligand>
</feature>
<dbReference type="AlphaFoldDB" id="A0A6M0R739"/>
<proteinExistence type="inferred from homology"/>
<feature type="binding site" evidence="13">
    <location>
        <position position="328"/>
    </location>
    <ligand>
        <name>S-adenosyl-L-methionine</name>
        <dbReference type="ChEBI" id="CHEBI:59789"/>
    </ligand>
</feature>
<evidence type="ECO:0000256" key="11">
    <source>
        <dbReference type="ARBA" id="ARBA00031088"/>
    </source>
</evidence>
<keyword evidence="4" id="KW-0963">Cytoplasm</keyword>
<keyword evidence="6 13" id="KW-0489">Methyltransferase</keyword>
<dbReference type="RefSeq" id="WP_050607125.1">
    <property type="nucleotide sequence ID" value="NZ_CABKUB010000006.1"/>
</dbReference>
<reference evidence="15 16" key="1">
    <citation type="submission" date="2019-04" db="EMBL/GenBank/DDBJ databases">
        <title>Genome sequencing of Clostridium botulinum Groups I-IV and Clostridium butyricum.</title>
        <authorList>
            <person name="Brunt J."/>
            <person name="Van Vliet A.H.M."/>
            <person name="Stringer S.C."/>
            <person name="Carter A.T."/>
            <person name="Peck M.W."/>
        </authorList>
    </citation>
    <scope>NUCLEOTIDE SEQUENCE [LARGE SCALE GENOMIC DNA]</scope>
    <source>
        <strain evidence="15 16">IFR 18/094</strain>
    </source>
</reference>
<keyword evidence="8 13" id="KW-0949">S-adenosyl-L-methionine</keyword>
<dbReference type="EMBL" id="SXDP01000001">
    <property type="protein sequence ID" value="NEZ46011.1"/>
    <property type="molecule type" value="Genomic_DNA"/>
</dbReference>
<evidence type="ECO:0000313" key="15">
    <source>
        <dbReference type="EMBL" id="NEZ46011.1"/>
    </source>
</evidence>
<dbReference type="InterPro" id="IPR035926">
    <property type="entry name" value="NusB-like_sf"/>
</dbReference>
<gene>
    <name evidence="15" type="primary">rsmB</name>
    <name evidence="15" type="ORF">FDF74_02150</name>
</gene>
<dbReference type="PANTHER" id="PTHR22807">
    <property type="entry name" value="NOP2 YEAST -RELATED NOL1/NOP2/FMU SUN DOMAIN-CONTAINING"/>
    <property type="match status" value="1"/>
</dbReference>
<dbReference type="FunFam" id="3.40.50.150:FF:000022">
    <property type="entry name" value="Ribosomal RNA small subunit methyltransferase B"/>
    <property type="match status" value="1"/>
</dbReference>
<keyword evidence="16" id="KW-1185">Reference proteome</keyword>
<keyword evidence="9 13" id="KW-0694">RNA-binding</keyword>
<organism evidence="15 16">
    <name type="scientific">Clostridium niameyense</name>
    <dbReference type="NCBI Taxonomy" id="1622073"/>
    <lineage>
        <taxon>Bacteria</taxon>
        <taxon>Bacillati</taxon>
        <taxon>Bacillota</taxon>
        <taxon>Clostridia</taxon>
        <taxon>Eubacteriales</taxon>
        <taxon>Clostridiaceae</taxon>
        <taxon>Clostridium</taxon>
    </lineage>
</organism>
<feature type="binding site" evidence="13">
    <location>
        <begin position="259"/>
        <end position="265"/>
    </location>
    <ligand>
        <name>S-adenosyl-L-methionine</name>
        <dbReference type="ChEBI" id="CHEBI:59789"/>
    </ligand>
</feature>
<dbReference type="Pfam" id="PF22458">
    <property type="entry name" value="RsmF-B_ferredox"/>
    <property type="match status" value="1"/>
</dbReference>
<dbReference type="EC" id="2.1.1.176" evidence="3"/>
<dbReference type="InterPro" id="IPR054728">
    <property type="entry name" value="RsmB-like_ferredoxin"/>
</dbReference>
<dbReference type="Gene3D" id="1.10.940.10">
    <property type="entry name" value="NusB-like"/>
    <property type="match status" value="1"/>
</dbReference>
<dbReference type="InterPro" id="IPR023267">
    <property type="entry name" value="RCMT"/>
</dbReference>
<evidence type="ECO:0000256" key="7">
    <source>
        <dbReference type="ARBA" id="ARBA00022679"/>
    </source>
</evidence>
<evidence type="ECO:0000256" key="8">
    <source>
        <dbReference type="ARBA" id="ARBA00022691"/>
    </source>
</evidence>
<keyword evidence="7 13" id="KW-0808">Transferase</keyword>
<feature type="domain" description="SAM-dependent MTase RsmB/NOP-type" evidence="14">
    <location>
        <begin position="169"/>
        <end position="442"/>
    </location>
</feature>
<feature type="binding site" evidence="13">
    <location>
        <position position="310"/>
    </location>
    <ligand>
        <name>S-adenosyl-L-methionine</name>
        <dbReference type="ChEBI" id="CHEBI:59789"/>
    </ligand>
</feature>
<comment type="function">
    <text evidence="1">Specifically methylates the cytosine at position 967 (m5C967) of 16S rRNA.</text>
</comment>
<dbReference type="NCBIfam" id="TIGR00563">
    <property type="entry name" value="rsmB"/>
    <property type="match status" value="1"/>
</dbReference>
<dbReference type="Pfam" id="PF01029">
    <property type="entry name" value="NusB"/>
    <property type="match status" value="1"/>
</dbReference>
<dbReference type="NCBIfam" id="NF011494">
    <property type="entry name" value="PRK14902.1"/>
    <property type="match status" value="1"/>
</dbReference>
<evidence type="ECO:0000256" key="4">
    <source>
        <dbReference type="ARBA" id="ARBA00022490"/>
    </source>
</evidence>
<comment type="subcellular location">
    <subcellularLocation>
        <location evidence="2">Cytoplasm</location>
    </subcellularLocation>
</comment>
<evidence type="ECO:0000256" key="1">
    <source>
        <dbReference type="ARBA" id="ARBA00002724"/>
    </source>
</evidence>
<dbReference type="PRINTS" id="PR02008">
    <property type="entry name" value="RCMTFAMILY"/>
</dbReference>
<evidence type="ECO:0000256" key="6">
    <source>
        <dbReference type="ARBA" id="ARBA00022603"/>
    </source>
</evidence>
<dbReference type="GO" id="GO:0003723">
    <property type="term" value="F:RNA binding"/>
    <property type="evidence" value="ECO:0007669"/>
    <property type="project" value="UniProtKB-UniRule"/>
</dbReference>
<evidence type="ECO:0000256" key="2">
    <source>
        <dbReference type="ARBA" id="ARBA00004496"/>
    </source>
</evidence>
<dbReference type="GO" id="GO:0005737">
    <property type="term" value="C:cytoplasm"/>
    <property type="evidence" value="ECO:0007669"/>
    <property type="project" value="UniProtKB-SubCell"/>
</dbReference>
<dbReference type="InterPro" id="IPR001678">
    <property type="entry name" value="MeTrfase_RsmB-F_NOP2_dom"/>
</dbReference>
<evidence type="ECO:0000259" key="14">
    <source>
        <dbReference type="PROSITE" id="PS51686"/>
    </source>
</evidence>
<evidence type="ECO:0000256" key="10">
    <source>
        <dbReference type="ARBA" id="ARBA00030399"/>
    </source>
</evidence>
<dbReference type="SUPFAM" id="SSF53335">
    <property type="entry name" value="S-adenosyl-L-methionine-dependent methyltransferases"/>
    <property type="match status" value="1"/>
</dbReference>
<name>A0A6M0R739_9CLOT</name>
<dbReference type="PROSITE" id="PS51686">
    <property type="entry name" value="SAM_MT_RSMB_NOP"/>
    <property type="match status" value="1"/>
</dbReference>
<sequence length="442" mass="50991">MKTPRKVAVDILNSVIYNKAYSNIVLGQELNKSNLDSKDKALVTEIVYGTLKYKLTLDTIIQSYVRNNINKMDKSISNILRMSIYQLRYLDKIPEFAAVNEAVNIAKSISIKHSKLVNGVLRNYIRTDENKKYYDEENKIEYLKFKYSYPNWITKMFINQYGEELAEKILQGLNETPDLTVRVNNLKEDYENIWEFLHQYGYNIQEGVICPEAIKILKGKNIENNPLFVKGDITVQDESAMLVAPSMELKEGMKVIDLCSAPGGKTTHMAEVMNNKGKIYACDVHENKLTLIKQNAQRLGISIIETKVKDATVYDKNFKEELDRVLIDVPCSGLGIIRKKPEIKWTKNTKDIKNIIKIQKNIMENACLYLKKDGIMLYSTCTINKEENEKNVLSFLQKHKEFKVEPLYFGSVENIVYHKEGFVTILPNKNMDGFFIAKLRKC</sequence>
<dbReference type="Proteomes" id="UP000473885">
    <property type="component" value="Unassembled WGS sequence"/>
</dbReference>
<dbReference type="OrthoDB" id="9810297at2"/>
<evidence type="ECO:0000256" key="12">
    <source>
        <dbReference type="ARBA" id="ARBA00047283"/>
    </source>
</evidence>
<evidence type="ECO:0000256" key="9">
    <source>
        <dbReference type="ARBA" id="ARBA00022884"/>
    </source>
</evidence>
<dbReference type="FunFam" id="1.10.940.10:FF:000006">
    <property type="entry name" value="16S rRNA (Cytosine(967)-C(5))-methyltransferase RsmB"/>
    <property type="match status" value="1"/>
</dbReference>
<dbReference type="PANTHER" id="PTHR22807:SF53">
    <property type="entry name" value="RIBOSOMAL RNA SMALL SUBUNIT METHYLTRANSFERASE B-RELATED"/>
    <property type="match status" value="1"/>
</dbReference>
<dbReference type="GO" id="GO:0008649">
    <property type="term" value="F:rRNA methyltransferase activity"/>
    <property type="evidence" value="ECO:0007669"/>
    <property type="project" value="InterPro"/>
</dbReference>
<dbReference type="InterPro" id="IPR029063">
    <property type="entry name" value="SAM-dependent_MTases_sf"/>
</dbReference>
<accession>A0A6M0R739</accession>
<dbReference type="Pfam" id="PF01189">
    <property type="entry name" value="Methyltr_RsmB-F"/>
    <property type="match status" value="1"/>
</dbReference>
<evidence type="ECO:0000256" key="3">
    <source>
        <dbReference type="ARBA" id="ARBA00012140"/>
    </source>
</evidence>
<dbReference type="Gene3D" id="3.40.50.150">
    <property type="entry name" value="Vaccinia Virus protein VP39"/>
    <property type="match status" value="1"/>
</dbReference>
<comment type="catalytic activity">
    <reaction evidence="12">
        <text>cytidine(967) in 16S rRNA + S-adenosyl-L-methionine = 5-methylcytidine(967) in 16S rRNA + S-adenosyl-L-homocysteine + H(+)</text>
        <dbReference type="Rhea" id="RHEA:42748"/>
        <dbReference type="Rhea" id="RHEA-COMP:10219"/>
        <dbReference type="Rhea" id="RHEA-COMP:10220"/>
        <dbReference type="ChEBI" id="CHEBI:15378"/>
        <dbReference type="ChEBI" id="CHEBI:57856"/>
        <dbReference type="ChEBI" id="CHEBI:59789"/>
        <dbReference type="ChEBI" id="CHEBI:74483"/>
        <dbReference type="ChEBI" id="CHEBI:82748"/>
        <dbReference type="EC" id="2.1.1.176"/>
    </reaction>
</comment>
<comment type="caution">
    <text evidence="15">The sequence shown here is derived from an EMBL/GenBank/DDBJ whole genome shotgun (WGS) entry which is preliminary data.</text>
</comment>
<dbReference type="GO" id="GO:0006355">
    <property type="term" value="P:regulation of DNA-templated transcription"/>
    <property type="evidence" value="ECO:0007669"/>
    <property type="project" value="InterPro"/>
</dbReference>
<dbReference type="InterPro" id="IPR006027">
    <property type="entry name" value="NusB_RsmB_TIM44"/>
</dbReference>
<dbReference type="SUPFAM" id="SSF48013">
    <property type="entry name" value="NusB-like"/>
    <property type="match status" value="1"/>
</dbReference>
<dbReference type="Gene3D" id="3.30.70.1170">
    <property type="entry name" value="Sun protein, domain 3"/>
    <property type="match status" value="1"/>
</dbReference>
<comment type="similarity">
    <text evidence="13">Belongs to the class I-like SAM-binding methyltransferase superfamily. RsmB/NOP family.</text>
</comment>
<dbReference type="FunFam" id="3.30.70.1170:FF:000003">
    <property type="entry name" value="16S rRNA (Cytosine(967)-C(5))-methyltransferase RsmB"/>
    <property type="match status" value="1"/>
</dbReference>
<keyword evidence="5" id="KW-0698">rRNA processing</keyword>
<dbReference type="InterPro" id="IPR049560">
    <property type="entry name" value="MeTrfase_RsmB-F_NOP2_cat"/>
</dbReference>
<protein>
    <recommendedName>
        <fullName evidence="3">16S rRNA (cytosine(967)-C(5))-methyltransferase</fullName>
        <ecNumber evidence="3">2.1.1.176</ecNumber>
    </recommendedName>
    <alternativeName>
        <fullName evidence="10">16S rRNA m5C967 methyltransferase</fullName>
    </alternativeName>
    <alternativeName>
        <fullName evidence="11">rRNA (cytosine-C(5)-)-methyltransferase RsmB</fullName>
    </alternativeName>
</protein>
<feature type="active site" description="Nucleophile" evidence="13">
    <location>
        <position position="381"/>
    </location>
</feature>
<evidence type="ECO:0000256" key="5">
    <source>
        <dbReference type="ARBA" id="ARBA00022552"/>
    </source>
</evidence>
<dbReference type="InterPro" id="IPR004573">
    <property type="entry name" value="rRNA_ssu_MeTfrase_B"/>
</dbReference>
<dbReference type="CDD" id="cd02440">
    <property type="entry name" value="AdoMet_MTases"/>
    <property type="match status" value="1"/>
</dbReference>
<evidence type="ECO:0000256" key="13">
    <source>
        <dbReference type="PROSITE-ProRule" id="PRU01023"/>
    </source>
</evidence>